<proteinExistence type="predicted"/>
<dbReference type="Proteomes" id="UP000004095">
    <property type="component" value="Unassembled WGS sequence"/>
</dbReference>
<evidence type="ECO:0000313" key="2">
    <source>
        <dbReference type="Proteomes" id="UP000004095"/>
    </source>
</evidence>
<dbReference type="AlphaFoldDB" id="A1ZIF2"/>
<dbReference type="EMBL" id="AAWS01000009">
    <property type="protein sequence ID" value="EAY29820.1"/>
    <property type="molecule type" value="Genomic_DNA"/>
</dbReference>
<evidence type="ECO:0000313" key="1">
    <source>
        <dbReference type="EMBL" id="EAY29820.1"/>
    </source>
</evidence>
<gene>
    <name evidence="1" type="ORF">M23134_05693</name>
</gene>
<sequence length="42" mass="4524">MPGFKASSHLTTGVYSGLKYGCLHTLLIYLWSGMAWSACTGN</sequence>
<comment type="caution">
    <text evidence="1">The sequence shown here is derived from an EMBL/GenBank/DDBJ whole genome shotgun (WGS) entry which is preliminary data.</text>
</comment>
<protein>
    <submittedName>
        <fullName evidence="1">Uncharacterized protein</fullName>
    </submittedName>
</protein>
<accession>A1ZIF2</accession>
<organism evidence="1 2">
    <name type="scientific">Microscilla marina ATCC 23134</name>
    <dbReference type="NCBI Taxonomy" id="313606"/>
    <lineage>
        <taxon>Bacteria</taxon>
        <taxon>Pseudomonadati</taxon>
        <taxon>Bacteroidota</taxon>
        <taxon>Cytophagia</taxon>
        <taxon>Cytophagales</taxon>
        <taxon>Microscillaceae</taxon>
        <taxon>Microscilla</taxon>
    </lineage>
</organism>
<reference evidence="1 2" key="1">
    <citation type="submission" date="2007-01" db="EMBL/GenBank/DDBJ databases">
        <authorList>
            <person name="Haygood M."/>
            <person name="Podell S."/>
            <person name="Anderson C."/>
            <person name="Hopkinson B."/>
            <person name="Roe K."/>
            <person name="Barbeau K."/>
            <person name="Gaasterland T."/>
            <person name="Ferriera S."/>
            <person name="Johnson J."/>
            <person name="Kravitz S."/>
            <person name="Beeson K."/>
            <person name="Sutton G."/>
            <person name="Rogers Y.-H."/>
            <person name="Friedman R."/>
            <person name="Frazier M."/>
            <person name="Venter J.C."/>
        </authorList>
    </citation>
    <scope>NUCLEOTIDE SEQUENCE [LARGE SCALE GENOMIC DNA]</scope>
    <source>
        <strain evidence="1 2">ATCC 23134</strain>
    </source>
</reference>
<name>A1ZIF2_MICM2</name>
<keyword evidence="2" id="KW-1185">Reference proteome</keyword>